<keyword evidence="3" id="KW-1185">Reference proteome</keyword>
<dbReference type="AlphaFoldDB" id="A0A2Z6AZM8"/>
<evidence type="ECO:0000313" key="3">
    <source>
        <dbReference type="Proteomes" id="UP000269883"/>
    </source>
</evidence>
<dbReference type="EMBL" id="AP017378">
    <property type="protein sequence ID" value="BBD08684.1"/>
    <property type="molecule type" value="Genomic_DNA"/>
</dbReference>
<proteinExistence type="predicted"/>
<reference evidence="2 3" key="1">
    <citation type="journal article" date="2018" name="Sci. Adv.">
        <title>Multi-heme cytochromes provide a pathway for survival in energy-limited environments.</title>
        <authorList>
            <person name="Deng X."/>
            <person name="Dohmae N."/>
            <person name="Nealson K.H."/>
            <person name="Hashimoto K."/>
            <person name="Okamoto A."/>
        </authorList>
    </citation>
    <scope>NUCLEOTIDE SEQUENCE [LARGE SCALE GENOMIC DNA]</scope>
    <source>
        <strain evidence="2 3">IS5</strain>
    </source>
</reference>
<feature type="region of interest" description="Disordered" evidence="1">
    <location>
        <begin position="1"/>
        <end position="23"/>
    </location>
</feature>
<evidence type="ECO:0000256" key="1">
    <source>
        <dbReference type="SAM" id="MobiDB-lite"/>
    </source>
</evidence>
<sequence length="66" mass="7564">MFDKSRIIDPMRPQRQGVSGERGLETGQGFIGIDGHVYLLDRVVEDLEWFLIKYVIQALSAREVVD</sequence>
<evidence type="ECO:0000313" key="2">
    <source>
        <dbReference type="EMBL" id="BBD08684.1"/>
    </source>
</evidence>
<name>A0A2Z6AZM8_9BACT</name>
<organism evidence="2 3">
    <name type="scientific">Desulfovibrio ferrophilus</name>
    <dbReference type="NCBI Taxonomy" id="241368"/>
    <lineage>
        <taxon>Bacteria</taxon>
        <taxon>Pseudomonadati</taxon>
        <taxon>Thermodesulfobacteriota</taxon>
        <taxon>Desulfovibrionia</taxon>
        <taxon>Desulfovibrionales</taxon>
        <taxon>Desulfovibrionaceae</taxon>
        <taxon>Desulfovibrio</taxon>
    </lineage>
</organism>
<protein>
    <submittedName>
        <fullName evidence="2">Arylsulfatase</fullName>
    </submittedName>
</protein>
<accession>A0A2Z6AZM8</accession>
<dbReference type="KEGG" id="dfl:DFE_1958"/>
<dbReference type="Proteomes" id="UP000269883">
    <property type="component" value="Chromosome"/>
</dbReference>
<gene>
    <name evidence="2" type="ORF">DFE_1958</name>
</gene>